<evidence type="ECO:0008006" key="5">
    <source>
        <dbReference type="Google" id="ProtNLM"/>
    </source>
</evidence>
<keyword evidence="2" id="KW-0472">Membrane</keyword>
<dbReference type="EMBL" id="JAUHJR010000001">
    <property type="protein sequence ID" value="MDN4159863.1"/>
    <property type="molecule type" value="Genomic_DNA"/>
</dbReference>
<feature type="transmembrane region" description="Helical" evidence="2">
    <location>
        <begin position="56"/>
        <end position="77"/>
    </location>
</feature>
<feature type="transmembrane region" description="Helical" evidence="2">
    <location>
        <begin position="263"/>
        <end position="283"/>
    </location>
</feature>
<keyword evidence="4" id="KW-1185">Reference proteome</keyword>
<feature type="transmembrane region" description="Helical" evidence="2">
    <location>
        <begin position="130"/>
        <end position="151"/>
    </location>
</feature>
<feature type="transmembrane region" description="Helical" evidence="2">
    <location>
        <begin position="316"/>
        <end position="336"/>
    </location>
</feature>
<feature type="transmembrane region" description="Helical" evidence="2">
    <location>
        <begin position="163"/>
        <end position="183"/>
    </location>
</feature>
<feature type="transmembrane region" description="Helical" evidence="2">
    <location>
        <begin position="396"/>
        <end position="416"/>
    </location>
</feature>
<evidence type="ECO:0000313" key="4">
    <source>
        <dbReference type="Proteomes" id="UP001168537"/>
    </source>
</evidence>
<feature type="transmembrane region" description="Helical" evidence="2">
    <location>
        <begin position="342"/>
        <end position="363"/>
    </location>
</feature>
<keyword evidence="2" id="KW-0812">Transmembrane</keyword>
<feature type="compositionally biased region" description="Low complexity" evidence="1">
    <location>
        <begin position="1"/>
        <end position="21"/>
    </location>
</feature>
<evidence type="ECO:0000313" key="3">
    <source>
        <dbReference type="EMBL" id="MDN4159863.1"/>
    </source>
</evidence>
<feature type="transmembrane region" description="Helical" evidence="2">
    <location>
        <begin position="189"/>
        <end position="207"/>
    </location>
</feature>
<evidence type="ECO:0000256" key="1">
    <source>
        <dbReference type="SAM" id="MobiDB-lite"/>
    </source>
</evidence>
<feature type="transmembrane region" description="Helical" evidence="2">
    <location>
        <begin position="219"/>
        <end position="243"/>
    </location>
</feature>
<reference evidence="3" key="1">
    <citation type="submission" date="2023-06" db="EMBL/GenBank/DDBJ databases">
        <title>Draft genome sequence of Nocardioides sp. SOB72.</title>
        <authorList>
            <person name="Zhang G."/>
        </authorList>
    </citation>
    <scope>NUCLEOTIDE SEQUENCE</scope>
    <source>
        <strain evidence="3">SOB72</strain>
    </source>
</reference>
<comment type="caution">
    <text evidence="3">The sequence shown here is derived from an EMBL/GenBank/DDBJ whole genome shotgun (WGS) entry which is preliminary data.</text>
</comment>
<protein>
    <recommendedName>
        <fullName evidence="5">Glycosyltransferase RgtA/B/C/D-like domain-containing protein</fullName>
    </recommendedName>
</protein>
<feature type="transmembrane region" description="Helical" evidence="2">
    <location>
        <begin position="370"/>
        <end position="390"/>
    </location>
</feature>
<dbReference type="RefSeq" id="WP_300958711.1">
    <property type="nucleotide sequence ID" value="NZ_JAUHJR010000001.1"/>
</dbReference>
<dbReference type="Proteomes" id="UP001168537">
    <property type="component" value="Unassembled WGS sequence"/>
</dbReference>
<proteinExistence type="predicted"/>
<organism evidence="3 4">
    <name type="scientific">Nocardioides abyssi</name>
    <dbReference type="NCBI Taxonomy" id="3058370"/>
    <lineage>
        <taxon>Bacteria</taxon>
        <taxon>Bacillati</taxon>
        <taxon>Actinomycetota</taxon>
        <taxon>Actinomycetes</taxon>
        <taxon>Propionibacteriales</taxon>
        <taxon>Nocardioidaceae</taxon>
        <taxon>Nocardioides</taxon>
    </lineage>
</organism>
<gene>
    <name evidence="3" type="ORF">QWY29_00730</name>
</gene>
<name>A0ABT8ENY5_9ACTN</name>
<accession>A0ABT8ENY5</accession>
<evidence type="ECO:0000256" key="2">
    <source>
        <dbReference type="SAM" id="Phobius"/>
    </source>
</evidence>
<sequence length="579" mass="61243">MSTPTIDPAAGPAGGPSTPAPTVLPAGPVVLTNRERLAGVVQAVGRRPADVPRRPWESLLVLGVSTLVYAWIGYWLVVEMHVVGFETLDRLNRALMVWHNDPTKLSALGFDYPPLATLLLTPLTIFTSPVRALLVVPLASAVFAGLTMMTLNTMMRRAQVLAPLRIAVLVAVGCNPLVVLYAAGGARHFIWLSFVVVALGALFAWYVTADIRFVMIAGLAYSVAALAGYSSLLWFVLSLLMVAAVLARLGADGTEVEGTTVGFAAPTVYVIALWTAFNGLLLLDPFSWITDSSDASSSGGLPSFSLVELATATGKLVLHGAPLAILVLPALVFAGVARRNTFALWLAIMLAAAVLTPALAVALRLTDSPLLMRNALPILLLAVIGGIWLARSAGDASTLVSAVLVVGLLASIPWTFSSMKTYEYQNLESAFAAAVSTRESQEGTRTLDGSTVGLISEEAMAGWIRDNVSRRSSILTDNAQTYAVMLLTGRPDLFFDRVDASDGPWLEAAKDPAEHVDFLLLSTDTDNDLLSQLYPDAADGADALLTVAYSTPRYTLVAVPAGFSRVADSSDDEGTEGTS</sequence>
<keyword evidence="2" id="KW-1133">Transmembrane helix</keyword>
<feature type="region of interest" description="Disordered" evidence="1">
    <location>
        <begin position="1"/>
        <end position="22"/>
    </location>
</feature>